<reference evidence="2" key="1">
    <citation type="submission" date="2017-06" db="EMBL/GenBank/DDBJ databases">
        <authorList>
            <person name="Varghese N."/>
            <person name="Submissions S."/>
        </authorList>
    </citation>
    <scope>NUCLEOTIDE SEQUENCE [LARGE SCALE GENOMIC DNA]</scope>
    <source>
        <strain evidence="2">DSM 46839</strain>
    </source>
</reference>
<protein>
    <submittedName>
        <fullName evidence="1">Uncharacterized protein</fullName>
    </submittedName>
</protein>
<name>A0A239DEQ2_9ACTN</name>
<gene>
    <name evidence="1" type="ORF">SAMN06893096_103133</name>
</gene>
<accession>A0A239DEQ2</accession>
<dbReference type="AlphaFoldDB" id="A0A239DEQ2"/>
<dbReference type="EMBL" id="FZOO01000003">
    <property type="protein sequence ID" value="SNS30348.1"/>
    <property type="molecule type" value="Genomic_DNA"/>
</dbReference>
<proteinExistence type="predicted"/>
<sequence length="74" mass="7439">MALAEELRAAGLDLDLCDAEPGSLTLSPGVAVAAGDDAVPERLTVEAGAHLHRAEATRNAVRAGPWTPGPLGVA</sequence>
<organism evidence="1 2">
    <name type="scientific">Geodermatophilus pulveris</name>
    <dbReference type="NCBI Taxonomy" id="1564159"/>
    <lineage>
        <taxon>Bacteria</taxon>
        <taxon>Bacillati</taxon>
        <taxon>Actinomycetota</taxon>
        <taxon>Actinomycetes</taxon>
        <taxon>Geodermatophilales</taxon>
        <taxon>Geodermatophilaceae</taxon>
        <taxon>Geodermatophilus</taxon>
    </lineage>
</organism>
<dbReference type="Proteomes" id="UP000198373">
    <property type="component" value="Unassembled WGS sequence"/>
</dbReference>
<evidence type="ECO:0000313" key="2">
    <source>
        <dbReference type="Proteomes" id="UP000198373"/>
    </source>
</evidence>
<keyword evidence="2" id="KW-1185">Reference proteome</keyword>
<evidence type="ECO:0000313" key="1">
    <source>
        <dbReference type="EMBL" id="SNS30348.1"/>
    </source>
</evidence>